<comment type="cofactor">
    <cofactor evidence="1">
        <name>dipyrromethane</name>
        <dbReference type="ChEBI" id="CHEBI:60342"/>
    </cofactor>
</comment>
<dbReference type="Gene3D" id="3.40.190.10">
    <property type="entry name" value="Periplasmic binding protein-like II"/>
    <property type="match status" value="2"/>
</dbReference>
<sequence>MIVGTRGSNLAVVQTEKVCERLSELGVECEIKRVQSLGDVMTDRGLYEMPTIGVFVKKLDMMLLDGKIDIAVHSMKDMPSEREEGLETSAVLPRDSPYDALVSRYRLDDMPEGAVIGTSSVRRRYQFLNYVGERGVKVTIKDIRGNVDTRIAKFRRGEYDSVILAEAGFERLKLDIEYERLDRDPFVPSPRQGIIAVVARRGSKESELLKQIDDSETRIEAEVEEEVLKVIGGGCSLPVGVHASCKGGAVDLAVYVGASDLRYKLEKVVLGKDYYMEETRELAQKFKSYL</sequence>
<dbReference type="InterPro" id="IPR000860">
    <property type="entry name" value="HemC"/>
</dbReference>
<evidence type="ECO:0000256" key="2">
    <source>
        <dbReference type="ARBA" id="ARBA00005638"/>
    </source>
</evidence>
<feature type="domain" description="Porphobilinogen deaminase N-terminal" evidence="6">
    <location>
        <begin position="2"/>
        <end position="205"/>
    </location>
</feature>
<reference evidence="8" key="1">
    <citation type="submission" date="2020-06" db="EMBL/GenBank/DDBJ databases">
        <title>Unique genomic features of the anaerobic methanotrophic archaea.</title>
        <authorList>
            <person name="Chadwick G.L."/>
            <person name="Skennerton C.T."/>
            <person name="Laso-Perez R."/>
            <person name="Leu A.O."/>
            <person name="Speth D.R."/>
            <person name="Yu H."/>
            <person name="Morgan-Lang C."/>
            <person name="Hatzenpichler R."/>
            <person name="Goudeau D."/>
            <person name="Malmstrom R."/>
            <person name="Brazelton W.J."/>
            <person name="Woyke T."/>
            <person name="Hallam S.J."/>
            <person name="Tyson G.W."/>
            <person name="Wegener G."/>
            <person name="Boetius A."/>
            <person name="Orphan V."/>
        </authorList>
    </citation>
    <scope>NUCLEOTIDE SEQUENCE</scope>
</reference>
<dbReference type="Pfam" id="PF01379">
    <property type="entry name" value="Porphobil_deam"/>
    <property type="match status" value="1"/>
</dbReference>
<evidence type="ECO:0000259" key="6">
    <source>
        <dbReference type="Pfam" id="PF01379"/>
    </source>
</evidence>
<name>A0A7G9Z578_9EURY</name>
<keyword evidence="3 8" id="KW-0808">Transferase</keyword>
<dbReference type="NCBIfam" id="TIGR00212">
    <property type="entry name" value="hemC"/>
    <property type="match status" value="1"/>
</dbReference>
<dbReference type="GO" id="GO:0004418">
    <property type="term" value="F:hydroxymethylbilane synthase activity"/>
    <property type="evidence" value="ECO:0007669"/>
    <property type="project" value="UniProtKB-UniRule"/>
</dbReference>
<dbReference type="Pfam" id="PF03900">
    <property type="entry name" value="Porphobil_deamC"/>
    <property type="match status" value="1"/>
</dbReference>
<accession>A0A7G9Z578</accession>
<evidence type="ECO:0000256" key="1">
    <source>
        <dbReference type="ARBA" id="ARBA00001916"/>
    </source>
</evidence>
<dbReference type="AlphaFoldDB" id="A0A7G9Z578"/>
<dbReference type="InterPro" id="IPR036803">
    <property type="entry name" value="Porphobilinogen_deaminase_C_sf"/>
</dbReference>
<feature type="domain" description="Porphobilinogen deaminase C-terminal" evidence="7">
    <location>
        <begin position="220"/>
        <end position="283"/>
    </location>
</feature>
<dbReference type="SUPFAM" id="SSF54782">
    <property type="entry name" value="Porphobilinogen deaminase (hydroxymethylbilane synthase), C-terminal domain"/>
    <property type="match status" value="1"/>
</dbReference>
<dbReference type="GO" id="GO:0005737">
    <property type="term" value="C:cytoplasm"/>
    <property type="evidence" value="ECO:0007669"/>
    <property type="project" value="UniProtKB-UniRule"/>
</dbReference>
<dbReference type="PIRSF" id="PIRSF001438">
    <property type="entry name" value="4pyrrol_synth_OHMeBilane_synth"/>
    <property type="match status" value="1"/>
</dbReference>
<keyword evidence="4" id="KW-0627">Porphyrin biosynthesis</keyword>
<proteinExistence type="inferred from homology"/>
<evidence type="ECO:0000256" key="3">
    <source>
        <dbReference type="ARBA" id="ARBA00022679"/>
    </source>
</evidence>
<dbReference type="SUPFAM" id="SSF53850">
    <property type="entry name" value="Periplasmic binding protein-like II"/>
    <property type="match status" value="1"/>
</dbReference>
<evidence type="ECO:0000313" key="8">
    <source>
        <dbReference type="EMBL" id="QNO55412.1"/>
    </source>
</evidence>
<dbReference type="PRINTS" id="PR00151">
    <property type="entry name" value="PORPHBDMNASE"/>
</dbReference>
<comment type="similarity">
    <text evidence="2">Belongs to the HMBS family.</text>
</comment>
<evidence type="ECO:0000256" key="5">
    <source>
        <dbReference type="NCBIfam" id="TIGR00212"/>
    </source>
</evidence>
<protein>
    <recommendedName>
        <fullName evidence="5">Hydroxymethylbilane synthase</fullName>
        <ecNumber evidence="5">2.5.1.61</ecNumber>
    </recommendedName>
</protein>
<dbReference type="Gene3D" id="3.30.160.40">
    <property type="entry name" value="Porphobilinogen deaminase, C-terminal domain"/>
    <property type="match status" value="1"/>
</dbReference>
<dbReference type="PANTHER" id="PTHR11557:SF0">
    <property type="entry name" value="PORPHOBILINOGEN DEAMINASE"/>
    <property type="match status" value="1"/>
</dbReference>
<dbReference type="InterPro" id="IPR022418">
    <property type="entry name" value="Porphobilinogen_deaminase_C"/>
</dbReference>
<dbReference type="InterPro" id="IPR022417">
    <property type="entry name" value="Porphobilin_deaminase_N"/>
</dbReference>
<evidence type="ECO:0000259" key="7">
    <source>
        <dbReference type="Pfam" id="PF03900"/>
    </source>
</evidence>
<dbReference type="EMBL" id="MT631613">
    <property type="protein sequence ID" value="QNO55412.1"/>
    <property type="molecule type" value="Genomic_DNA"/>
</dbReference>
<dbReference type="GO" id="GO:0006783">
    <property type="term" value="P:heme biosynthetic process"/>
    <property type="evidence" value="ECO:0007669"/>
    <property type="project" value="TreeGrafter"/>
</dbReference>
<dbReference type="EC" id="2.5.1.61" evidence="5"/>
<dbReference type="PANTHER" id="PTHR11557">
    <property type="entry name" value="PORPHOBILINOGEN DEAMINASE"/>
    <property type="match status" value="1"/>
</dbReference>
<dbReference type="FunFam" id="3.40.190.10:FF:000005">
    <property type="entry name" value="Porphobilinogen deaminase"/>
    <property type="match status" value="1"/>
</dbReference>
<gene>
    <name evidence="8" type="primary">hemC</name>
    <name evidence="8" type="ORF">BNGNOALE_00039</name>
</gene>
<organism evidence="8">
    <name type="scientific">Candidatus Methanophaga sp. ANME-1 ERB7</name>
    <dbReference type="NCBI Taxonomy" id="2759913"/>
    <lineage>
        <taxon>Archaea</taxon>
        <taxon>Methanobacteriati</taxon>
        <taxon>Methanobacteriota</taxon>
        <taxon>Stenosarchaea group</taxon>
        <taxon>Methanomicrobia</taxon>
        <taxon>Candidatus Methanophagales</taxon>
        <taxon>Candidatus Methanophagaceae</taxon>
        <taxon>Candidatus Methanophaga</taxon>
    </lineage>
</organism>
<evidence type="ECO:0000256" key="4">
    <source>
        <dbReference type="ARBA" id="ARBA00023244"/>
    </source>
</evidence>